<comment type="caution">
    <text evidence="7">The sequence shown here is derived from an EMBL/GenBank/DDBJ whole genome shotgun (WGS) entry which is preliminary data.</text>
</comment>
<dbReference type="InterPro" id="IPR003764">
    <property type="entry name" value="GlcNAc_6-P_deAcase"/>
</dbReference>
<comment type="similarity">
    <text evidence="1 5">Belongs to the metallo-dependent hydrolases superfamily. NagA family.</text>
</comment>
<dbReference type="InterPro" id="IPR032466">
    <property type="entry name" value="Metal_Hydrolase"/>
</dbReference>
<dbReference type="RefSeq" id="WP_033021094.1">
    <property type="nucleotide sequence ID" value="NZ_JPYA02000005.1"/>
</dbReference>
<gene>
    <name evidence="7" type="ORF">EP10_003245</name>
</gene>
<keyword evidence="8" id="KW-1185">Reference proteome</keyword>
<keyword evidence="3 5" id="KW-0378">Hydrolase</keyword>
<dbReference type="EMBL" id="JPYA02000005">
    <property type="protein sequence ID" value="MEB3752330.1"/>
    <property type="molecule type" value="Genomic_DNA"/>
</dbReference>
<evidence type="ECO:0000256" key="3">
    <source>
        <dbReference type="ARBA" id="ARBA00022801"/>
    </source>
</evidence>
<dbReference type="PANTHER" id="PTHR11113:SF14">
    <property type="entry name" value="N-ACETYLGLUCOSAMINE-6-PHOSPHATE DEACETYLASE"/>
    <property type="match status" value="1"/>
</dbReference>
<keyword evidence="2" id="KW-0479">Metal-binding</keyword>
<dbReference type="Pfam" id="PF01979">
    <property type="entry name" value="Amidohydro_1"/>
    <property type="match status" value="1"/>
</dbReference>
<evidence type="ECO:0000256" key="2">
    <source>
        <dbReference type="ARBA" id="ARBA00022723"/>
    </source>
</evidence>
<evidence type="ECO:0000259" key="6">
    <source>
        <dbReference type="Pfam" id="PF01979"/>
    </source>
</evidence>
<dbReference type="EC" id="3.5.1.25" evidence="7"/>
<evidence type="ECO:0000313" key="7">
    <source>
        <dbReference type="EMBL" id="MEB3752330.1"/>
    </source>
</evidence>
<evidence type="ECO:0000313" key="8">
    <source>
        <dbReference type="Proteomes" id="UP000029267"/>
    </source>
</evidence>
<dbReference type="InterPro" id="IPR011059">
    <property type="entry name" value="Metal-dep_hydrolase_composite"/>
</dbReference>
<dbReference type="NCBIfam" id="TIGR00221">
    <property type="entry name" value="nagA"/>
    <property type="match status" value="1"/>
</dbReference>
<dbReference type="PIRSF" id="PIRSF038994">
    <property type="entry name" value="NagA"/>
    <property type="match status" value="1"/>
</dbReference>
<dbReference type="SUPFAM" id="SSF51338">
    <property type="entry name" value="Composite domain of metallo-dependent hydrolases"/>
    <property type="match status" value="1"/>
</dbReference>
<accession>A0ABU6BJY2</accession>
<dbReference type="SUPFAM" id="SSF51556">
    <property type="entry name" value="Metallo-dependent hydrolases"/>
    <property type="match status" value="1"/>
</dbReference>
<keyword evidence="4 5" id="KW-0119">Carbohydrate metabolism</keyword>
<feature type="domain" description="Amidohydrolase-related" evidence="6">
    <location>
        <begin position="56"/>
        <end position="384"/>
    </location>
</feature>
<evidence type="ECO:0000256" key="5">
    <source>
        <dbReference type="PIRNR" id="PIRNR038994"/>
    </source>
</evidence>
<protein>
    <submittedName>
        <fullName evidence="7">N-acetylglucosamine-6-phosphate deacetylase</fullName>
        <ecNumber evidence="7">3.5.1.25</ecNumber>
    </submittedName>
</protein>
<name>A0ABU6BJY2_9BACL</name>
<dbReference type="InterPro" id="IPR006680">
    <property type="entry name" value="Amidohydro-rel"/>
</dbReference>
<dbReference type="Gene3D" id="2.30.40.10">
    <property type="entry name" value="Urease, subunit C, domain 1"/>
    <property type="match status" value="1"/>
</dbReference>
<dbReference type="Proteomes" id="UP000029267">
    <property type="component" value="Unassembled WGS sequence"/>
</dbReference>
<sequence length="406" mass="43632">MKRWILKNAAVYAETGTIEQGYVLIEGEKVAAIGPMSSCPTDAGAEVIELSPRFSVVPGFIDIHIHGAAGADVMDATLKALRAMAEALPAEGTTSFLATTMTAPSEQIEAALRNVARYMAEANRPGAAEVLGVHLEGPFLSPKRTGAQHPRHLVDPNVSLFQRWQEAAGGHIRLVTLAPEREGGLELAAYLKQTGVIASIGHSDAVYDKVKAAIQAGVTHATHLFNGMRGIHHREPGVAGAVLMFEEVMCELIADGLHVAPPMVRFAYRNKGSDGLILITDAMRAKCLGDGRYELGGQEVTVRGQEARLADGTLAGSVLKLADAIRRVLDYTGCTIEEVIRMASWNPAKQLDILDRKGSLRPGKDADVVVLNERYEVMMTFCRGALAYRQRGERGKSDGVAAFGNR</sequence>
<dbReference type="CDD" id="cd00854">
    <property type="entry name" value="NagA"/>
    <property type="match status" value="1"/>
</dbReference>
<reference evidence="7 8" key="1">
    <citation type="journal article" date="2014" name="Genome Announc.">
        <title>Draft Genome Sequence of Geobacillus icigianus Strain G1w1T Isolated from Hot Springs in the Valley of Geysers, Kamchatka (Russian Federation).</title>
        <authorList>
            <person name="Bryanskaya A.V."/>
            <person name="Rozanov A.S."/>
            <person name="Logacheva M.D."/>
            <person name="Kotenko A.V."/>
            <person name="Peltek S.E."/>
        </authorList>
    </citation>
    <scope>NUCLEOTIDE SEQUENCE [LARGE SCALE GENOMIC DNA]</scope>
    <source>
        <strain evidence="7 8">G1w1</strain>
    </source>
</reference>
<dbReference type="PANTHER" id="PTHR11113">
    <property type="entry name" value="N-ACETYLGLUCOSAMINE-6-PHOSPHATE DEACETYLASE"/>
    <property type="match status" value="1"/>
</dbReference>
<dbReference type="GO" id="GO:0008448">
    <property type="term" value="F:N-acetylglucosamine-6-phosphate deacetylase activity"/>
    <property type="evidence" value="ECO:0007669"/>
    <property type="project" value="UniProtKB-EC"/>
</dbReference>
<dbReference type="Gene3D" id="3.20.20.140">
    <property type="entry name" value="Metal-dependent hydrolases"/>
    <property type="match status" value="1"/>
</dbReference>
<organism evidence="7 8">
    <name type="scientific">Geobacillus icigianus</name>
    <dbReference type="NCBI Taxonomy" id="1430331"/>
    <lineage>
        <taxon>Bacteria</taxon>
        <taxon>Bacillati</taxon>
        <taxon>Bacillota</taxon>
        <taxon>Bacilli</taxon>
        <taxon>Bacillales</taxon>
        <taxon>Anoxybacillaceae</taxon>
        <taxon>Geobacillus</taxon>
    </lineage>
</organism>
<evidence type="ECO:0000256" key="4">
    <source>
        <dbReference type="ARBA" id="ARBA00023277"/>
    </source>
</evidence>
<evidence type="ECO:0000256" key="1">
    <source>
        <dbReference type="ARBA" id="ARBA00010716"/>
    </source>
</evidence>
<proteinExistence type="inferred from homology"/>